<comment type="caution">
    <text evidence="1">The sequence shown here is derived from an EMBL/GenBank/DDBJ whole genome shotgun (WGS) entry which is preliminary data.</text>
</comment>
<accession>A0ABP5K4R2</accession>
<dbReference type="Proteomes" id="UP001501020">
    <property type="component" value="Unassembled WGS sequence"/>
</dbReference>
<evidence type="ECO:0000313" key="1">
    <source>
        <dbReference type="EMBL" id="GAA2124901.1"/>
    </source>
</evidence>
<sequence>MDPDRVSRWLLHELPGGGFGEAREIVRQFAGIGGPLKPLGDGPPPGLYTLGAYAPVARL</sequence>
<name>A0ABP5K4R2_9ACTN</name>
<protein>
    <submittedName>
        <fullName evidence="1">Uncharacterized protein</fullName>
    </submittedName>
</protein>
<organism evidence="1 2">
    <name type="scientific">Actinomadura napierensis</name>
    <dbReference type="NCBI Taxonomy" id="267854"/>
    <lineage>
        <taxon>Bacteria</taxon>
        <taxon>Bacillati</taxon>
        <taxon>Actinomycetota</taxon>
        <taxon>Actinomycetes</taxon>
        <taxon>Streptosporangiales</taxon>
        <taxon>Thermomonosporaceae</taxon>
        <taxon>Actinomadura</taxon>
    </lineage>
</organism>
<evidence type="ECO:0000313" key="2">
    <source>
        <dbReference type="Proteomes" id="UP001501020"/>
    </source>
</evidence>
<dbReference type="EMBL" id="BAAAMR010000007">
    <property type="protein sequence ID" value="GAA2124901.1"/>
    <property type="molecule type" value="Genomic_DNA"/>
</dbReference>
<proteinExistence type="predicted"/>
<gene>
    <name evidence="1" type="ORF">GCM10009727_12790</name>
</gene>
<reference evidence="2" key="1">
    <citation type="journal article" date="2019" name="Int. J. Syst. Evol. Microbiol.">
        <title>The Global Catalogue of Microorganisms (GCM) 10K type strain sequencing project: providing services to taxonomists for standard genome sequencing and annotation.</title>
        <authorList>
            <consortium name="The Broad Institute Genomics Platform"/>
            <consortium name="The Broad Institute Genome Sequencing Center for Infectious Disease"/>
            <person name="Wu L."/>
            <person name="Ma J."/>
        </authorList>
    </citation>
    <scope>NUCLEOTIDE SEQUENCE [LARGE SCALE GENOMIC DNA]</scope>
    <source>
        <strain evidence="2">JCM 13850</strain>
    </source>
</reference>
<keyword evidence="2" id="KW-1185">Reference proteome</keyword>